<gene>
    <name evidence="2" type="ORF">g.7810</name>
</gene>
<name>A0A1B6K143_9HEMI</name>
<proteinExistence type="predicted"/>
<feature type="region of interest" description="Disordered" evidence="1">
    <location>
        <begin position="155"/>
        <end position="175"/>
    </location>
</feature>
<dbReference type="AlphaFoldDB" id="A0A1B6K143"/>
<feature type="non-terminal residue" evidence="2">
    <location>
        <position position="1"/>
    </location>
</feature>
<dbReference type="EMBL" id="GECU01002534">
    <property type="protein sequence ID" value="JAT05173.1"/>
    <property type="molecule type" value="Transcribed_RNA"/>
</dbReference>
<feature type="compositionally biased region" description="Polar residues" evidence="1">
    <location>
        <begin position="155"/>
        <end position="166"/>
    </location>
</feature>
<organism evidence="2">
    <name type="scientific">Homalodisca liturata</name>
    <dbReference type="NCBI Taxonomy" id="320908"/>
    <lineage>
        <taxon>Eukaryota</taxon>
        <taxon>Metazoa</taxon>
        <taxon>Ecdysozoa</taxon>
        <taxon>Arthropoda</taxon>
        <taxon>Hexapoda</taxon>
        <taxon>Insecta</taxon>
        <taxon>Pterygota</taxon>
        <taxon>Neoptera</taxon>
        <taxon>Paraneoptera</taxon>
        <taxon>Hemiptera</taxon>
        <taxon>Auchenorrhyncha</taxon>
        <taxon>Membracoidea</taxon>
        <taxon>Cicadellidae</taxon>
        <taxon>Cicadellinae</taxon>
        <taxon>Proconiini</taxon>
        <taxon>Homalodisca</taxon>
    </lineage>
</organism>
<reference evidence="2" key="1">
    <citation type="submission" date="2015-11" db="EMBL/GenBank/DDBJ databases">
        <title>De novo transcriptome assembly of four potential Pierce s Disease insect vectors from Arizona vineyards.</title>
        <authorList>
            <person name="Tassone E.E."/>
        </authorList>
    </citation>
    <scope>NUCLEOTIDE SEQUENCE</scope>
</reference>
<evidence type="ECO:0000256" key="1">
    <source>
        <dbReference type="SAM" id="MobiDB-lite"/>
    </source>
</evidence>
<dbReference type="Pfam" id="PF14924">
    <property type="entry name" value="MAP10_N"/>
    <property type="match status" value="1"/>
</dbReference>
<protein>
    <submittedName>
        <fullName evidence="2">Uncharacterized protein</fullName>
    </submittedName>
</protein>
<sequence length="504" mass="57690">LVITMAWDWNQHPGAYDVGYDPYGYGWYPEEPTETEEEKQQREKEEKERIEAIQANRLFLKKVKKQCVLEDFVDLQRYKLFLFEVMIETLEVKGASTLGILSENEESRIAAKVQFLNSSFIEIYENPIERPLNLEETQHTDYFQNLSETKRKDIFTSSEGNGVGTSQEDERDQDFPVSRWENASGKSFLFSKTALELIQDLERYPVVVQVLRCNEDSTTCDPVGYARVRLPDDFSISIIQSCKEGVILPVTTVHKETSDIVNVFNVKKGHLEINCRLSCFGPVISTSFQSIDNYRQYVFKPSAMETTTKPEEGDSEANKRSEVLKPIVAEEEKTVGITVLRQLDHTFQLPVLWKSCSKESEKTETKKESKCGCKTTSEKNTKTLPEKSTLQLPQSSKTDLCRDVLPPTDQTDLRKFGKNQCDWHNLVSLEVKNSPEGNCGCLDERPKEIPKETMDVEKDPSRVLKLERSSRVVTGIGIKLEREDCGCDCPLVKDTLRQKKLFLI</sequence>
<evidence type="ECO:0000313" key="2">
    <source>
        <dbReference type="EMBL" id="JAT05173.1"/>
    </source>
</evidence>
<accession>A0A1B6K143</accession>